<dbReference type="Proteomes" id="UP000002051">
    <property type="component" value="Unassembled WGS sequence"/>
</dbReference>
<reference evidence="4" key="5">
    <citation type="submission" date="2015-04" db="UniProtKB">
        <authorList>
            <consortium name="EnsemblPlants"/>
        </authorList>
    </citation>
    <scope>IDENTIFICATION</scope>
    <source>
        <strain evidence="4">cv. Jemalong A17</strain>
    </source>
</reference>
<dbReference type="HOGENOM" id="CLU_2546100_0_0_1"/>
<dbReference type="EMBL" id="AC149131">
    <property type="protein sequence ID" value="ABD32564.1"/>
    <property type="molecule type" value="Genomic_DNA"/>
</dbReference>
<organism evidence="2">
    <name type="scientific">Medicago truncatula</name>
    <name type="common">Barrel medic</name>
    <name type="synonym">Medicago tribuloides</name>
    <dbReference type="NCBI Taxonomy" id="3880"/>
    <lineage>
        <taxon>Eukaryota</taxon>
        <taxon>Viridiplantae</taxon>
        <taxon>Streptophyta</taxon>
        <taxon>Embryophyta</taxon>
        <taxon>Tracheophyta</taxon>
        <taxon>Spermatophyta</taxon>
        <taxon>Magnoliopsida</taxon>
        <taxon>eudicotyledons</taxon>
        <taxon>Gunneridae</taxon>
        <taxon>Pentapetalae</taxon>
        <taxon>rosids</taxon>
        <taxon>fabids</taxon>
        <taxon>Fabales</taxon>
        <taxon>Fabaceae</taxon>
        <taxon>Papilionoideae</taxon>
        <taxon>50 kb inversion clade</taxon>
        <taxon>NPAAA clade</taxon>
        <taxon>Hologalegina</taxon>
        <taxon>IRL clade</taxon>
        <taxon>Trifolieae</taxon>
        <taxon>Medicago</taxon>
    </lineage>
</organism>
<dbReference type="EMBL" id="CM001223">
    <property type="protein sequence ID" value="AES80693.1"/>
    <property type="molecule type" value="Genomic_DNA"/>
</dbReference>
<dbReference type="PaxDb" id="3880-AES80693"/>
<feature type="transmembrane region" description="Helical" evidence="1">
    <location>
        <begin position="51"/>
        <end position="72"/>
    </location>
</feature>
<evidence type="ECO:0000256" key="1">
    <source>
        <dbReference type="SAM" id="Phobius"/>
    </source>
</evidence>
<evidence type="ECO:0000313" key="3">
    <source>
        <dbReference type="EMBL" id="AES80693.1"/>
    </source>
</evidence>
<keyword evidence="1" id="KW-0472">Membrane</keyword>
<name>Q2HUK2_MEDTR</name>
<reference evidence="3 5" key="3">
    <citation type="journal article" date="2011" name="Nature">
        <title>The Medicago genome provides insight into the evolution of rhizobial symbioses.</title>
        <authorList>
            <person name="Young N.D."/>
            <person name="Debelle F."/>
            <person name="Oldroyd G.E."/>
            <person name="Geurts R."/>
            <person name="Cannon S.B."/>
            <person name="Udvardi M.K."/>
            <person name="Benedito V.A."/>
            <person name="Mayer K.F."/>
            <person name="Gouzy J."/>
            <person name="Schoof H."/>
            <person name="Van de Peer Y."/>
            <person name="Proost S."/>
            <person name="Cook D.R."/>
            <person name="Meyers B.C."/>
            <person name="Spannagl M."/>
            <person name="Cheung F."/>
            <person name="De Mita S."/>
            <person name="Krishnakumar V."/>
            <person name="Gundlach H."/>
            <person name="Zhou S."/>
            <person name="Mudge J."/>
            <person name="Bharti A.K."/>
            <person name="Murray J.D."/>
            <person name="Naoumkina M.A."/>
            <person name="Rosen B."/>
            <person name="Silverstein K.A."/>
            <person name="Tang H."/>
            <person name="Rombauts S."/>
            <person name="Zhao P.X."/>
            <person name="Zhou P."/>
            <person name="Barbe V."/>
            <person name="Bardou P."/>
            <person name="Bechner M."/>
            <person name="Bellec A."/>
            <person name="Berger A."/>
            <person name="Berges H."/>
            <person name="Bidwell S."/>
            <person name="Bisseling T."/>
            <person name="Choisne N."/>
            <person name="Couloux A."/>
            <person name="Denny R."/>
            <person name="Deshpande S."/>
            <person name="Dai X."/>
            <person name="Doyle J.J."/>
            <person name="Dudez A.M."/>
            <person name="Farmer A.D."/>
            <person name="Fouteau S."/>
            <person name="Franken C."/>
            <person name="Gibelin C."/>
            <person name="Gish J."/>
            <person name="Goldstein S."/>
            <person name="Gonzalez A.J."/>
            <person name="Green P.J."/>
            <person name="Hallab A."/>
            <person name="Hartog M."/>
            <person name="Hua A."/>
            <person name="Humphray S.J."/>
            <person name="Jeong D.H."/>
            <person name="Jing Y."/>
            <person name="Jocker A."/>
            <person name="Kenton S.M."/>
            <person name="Kim D.J."/>
            <person name="Klee K."/>
            <person name="Lai H."/>
            <person name="Lang C."/>
            <person name="Lin S."/>
            <person name="Macmil S.L."/>
            <person name="Magdelenat G."/>
            <person name="Matthews L."/>
            <person name="McCorrison J."/>
            <person name="Monaghan E.L."/>
            <person name="Mun J.H."/>
            <person name="Najar F.Z."/>
            <person name="Nicholson C."/>
            <person name="Noirot C."/>
            <person name="O'Bleness M."/>
            <person name="Paule C.R."/>
            <person name="Poulain J."/>
            <person name="Prion F."/>
            <person name="Qin B."/>
            <person name="Qu C."/>
            <person name="Retzel E.F."/>
            <person name="Riddle C."/>
            <person name="Sallet E."/>
            <person name="Samain S."/>
            <person name="Samson N."/>
            <person name="Sanders I."/>
            <person name="Saurat O."/>
            <person name="Scarpelli C."/>
            <person name="Schiex T."/>
            <person name="Segurens B."/>
            <person name="Severin A.J."/>
            <person name="Sherrier D.J."/>
            <person name="Shi R."/>
            <person name="Sims S."/>
            <person name="Singer S.R."/>
            <person name="Sinharoy S."/>
            <person name="Sterck L."/>
            <person name="Viollet A."/>
            <person name="Wang B.B."/>
            <person name="Wang K."/>
            <person name="Wang M."/>
            <person name="Wang X."/>
            <person name="Warfsmann J."/>
            <person name="Weissenbach J."/>
            <person name="White D.D."/>
            <person name="White J.D."/>
            <person name="Wiley G.B."/>
            <person name="Wincker P."/>
            <person name="Xing Y."/>
            <person name="Yang L."/>
            <person name="Yao Z."/>
            <person name="Ying F."/>
            <person name="Zhai J."/>
            <person name="Zhou L."/>
            <person name="Zuber A."/>
            <person name="Denarie J."/>
            <person name="Dixon R.A."/>
            <person name="May G.D."/>
            <person name="Schwartz D.C."/>
            <person name="Rogers J."/>
            <person name="Quetier F."/>
            <person name="Town C.D."/>
            <person name="Roe B.A."/>
        </authorList>
    </citation>
    <scope>NUCLEOTIDE SEQUENCE [LARGE SCALE GENOMIC DNA]</scope>
    <source>
        <strain evidence="3">A17</strain>
        <strain evidence="4 5">cv. Jemalong A17</strain>
    </source>
</reference>
<keyword evidence="1 3" id="KW-0812">Transmembrane</keyword>
<reference evidence="3 5" key="4">
    <citation type="journal article" date="2014" name="BMC Genomics">
        <title>An improved genome release (version Mt4.0) for the model legume Medicago truncatula.</title>
        <authorList>
            <person name="Tang H."/>
            <person name="Krishnakumar V."/>
            <person name="Bidwell S."/>
            <person name="Rosen B."/>
            <person name="Chan A."/>
            <person name="Zhou S."/>
            <person name="Gentzbittel L."/>
            <person name="Childs K.L."/>
            <person name="Yandell M."/>
            <person name="Gundlach H."/>
            <person name="Mayer K.F."/>
            <person name="Schwartz D.C."/>
            <person name="Town C.D."/>
        </authorList>
    </citation>
    <scope>GENOME REANNOTATION</scope>
    <source>
        <strain evidence="4 5">cv. Jemalong A17</strain>
    </source>
</reference>
<dbReference type="AlphaFoldDB" id="Q2HUK2"/>
<proteinExistence type="predicted"/>
<protein>
    <submittedName>
        <fullName evidence="3">Transmembrane protein, putative</fullName>
    </submittedName>
</protein>
<dbReference type="EnsemblPlants" id="AES80693">
    <property type="protein sequence ID" value="AES80693"/>
    <property type="gene ID" value="MTR_7g083750"/>
</dbReference>
<keyword evidence="1" id="KW-1133">Transmembrane helix</keyword>
<evidence type="ECO:0000313" key="4">
    <source>
        <dbReference type="EnsemblPlants" id="AES80693"/>
    </source>
</evidence>
<evidence type="ECO:0000313" key="2">
    <source>
        <dbReference type="EMBL" id="ABD32564.1"/>
    </source>
</evidence>
<keyword evidence="5" id="KW-1185">Reference proteome</keyword>
<reference evidence="2" key="1">
    <citation type="submission" date="2004-11" db="EMBL/GenBank/DDBJ databases">
        <authorList>
            <person name="Town C.D."/>
        </authorList>
    </citation>
    <scope>NUCLEOTIDE SEQUENCE</scope>
</reference>
<accession>Q2HUK2</accession>
<sequence>MNQPITSTATNQPIVAAVTNQHIVADITTTTSSNYFKPLPANRLTKLVDSFLFLISFIFTVAIDNTTTFLSIDGLPVNSYFCF</sequence>
<evidence type="ECO:0000313" key="5">
    <source>
        <dbReference type="Proteomes" id="UP000002051"/>
    </source>
</evidence>
<reference evidence="2" key="2">
    <citation type="submission" date="2007-03" db="EMBL/GenBank/DDBJ databases">
        <authorList>
            <consortium name="The International Medicago Genome Annotation Group"/>
        </authorList>
    </citation>
    <scope>NUCLEOTIDE SEQUENCE</scope>
</reference>
<gene>
    <name evidence="3" type="ordered locus">MTR_7g083750</name>
    <name evidence="2" type="ORF">MtrDRAFT_AC149131g17v2</name>
</gene>